<dbReference type="Pfam" id="PF01904">
    <property type="entry name" value="DUF72"/>
    <property type="match status" value="1"/>
</dbReference>
<accession>A0ABR5A902</accession>
<reference evidence="1 2" key="1">
    <citation type="submission" date="2014-12" db="EMBL/GenBank/DDBJ databases">
        <title>Draft genome sequence of Cohnella kolymensis strain B-2846.</title>
        <authorList>
            <person name="Karlyshev A.V."/>
            <person name="Kudryashova E.B."/>
        </authorList>
    </citation>
    <scope>NUCLEOTIDE SEQUENCE [LARGE SCALE GENOMIC DNA]</scope>
    <source>
        <strain evidence="1 2">VKM B-2846</strain>
    </source>
</reference>
<dbReference type="InterPro" id="IPR036520">
    <property type="entry name" value="UPF0759_sf"/>
</dbReference>
<evidence type="ECO:0008006" key="3">
    <source>
        <dbReference type="Google" id="ProtNLM"/>
    </source>
</evidence>
<dbReference type="SUPFAM" id="SSF117396">
    <property type="entry name" value="TM1631-like"/>
    <property type="match status" value="1"/>
</dbReference>
<organism evidence="1 2">
    <name type="scientific">Cohnella kolymensis</name>
    <dbReference type="NCBI Taxonomy" id="1590652"/>
    <lineage>
        <taxon>Bacteria</taxon>
        <taxon>Bacillati</taxon>
        <taxon>Bacillota</taxon>
        <taxon>Bacilli</taxon>
        <taxon>Bacillales</taxon>
        <taxon>Paenibacillaceae</taxon>
        <taxon>Cohnella</taxon>
    </lineage>
</organism>
<sequence>MILVGLAGWGDHDSLYPQGTSPKDKLREYSIHFPVVEVDSTFYAIQTPDRFARWSAETPDSFRFIVKAFQGMTGHQRGAVSADNADAMYAAFRESLRPIVGTGKLTAALFQYPPWFDCAKENVRTLRDTKERMDGIPCALEFRHQSWFAPEYREKTLAFMQEEGWIHSICDEPQAGIGSVPTVLQATDPEVTIIRMHGRNVSGWNQSSAPNWREVRYLYQYNQQELTEWTAHIDQLKQHTKQICVIFNNNSGGHAACNAKELMTMLGLETPDIAPPPTQLDLFSP</sequence>
<dbReference type="Gene3D" id="3.20.20.410">
    <property type="entry name" value="Protein of unknown function UPF0759"/>
    <property type="match status" value="1"/>
</dbReference>
<protein>
    <recommendedName>
        <fullName evidence="3">DUF72 domain-containing protein</fullName>
    </recommendedName>
</protein>
<dbReference type="PANTHER" id="PTHR30348:SF13">
    <property type="entry name" value="UPF0759 PROTEIN YUNF"/>
    <property type="match status" value="1"/>
</dbReference>
<dbReference type="Proteomes" id="UP000054526">
    <property type="component" value="Unassembled WGS sequence"/>
</dbReference>
<name>A0ABR5A902_9BACL</name>
<evidence type="ECO:0000313" key="2">
    <source>
        <dbReference type="Proteomes" id="UP000054526"/>
    </source>
</evidence>
<dbReference type="InterPro" id="IPR002763">
    <property type="entry name" value="DUF72"/>
</dbReference>
<comment type="caution">
    <text evidence="1">The sequence shown here is derived from an EMBL/GenBank/DDBJ whole genome shotgun (WGS) entry which is preliminary data.</text>
</comment>
<evidence type="ECO:0000313" key="1">
    <source>
        <dbReference type="EMBL" id="KIL36882.1"/>
    </source>
</evidence>
<keyword evidence="2" id="KW-1185">Reference proteome</keyword>
<dbReference type="PANTHER" id="PTHR30348">
    <property type="entry name" value="UNCHARACTERIZED PROTEIN YECE"/>
    <property type="match status" value="1"/>
</dbReference>
<dbReference type="RefSeq" id="WP_041060796.1">
    <property type="nucleotide sequence ID" value="NZ_JXAL01000004.1"/>
</dbReference>
<gene>
    <name evidence="1" type="ORF">SD71_05690</name>
</gene>
<dbReference type="EMBL" id="JXAL01000004">
    <property type="protein sequence ID" value="KIL36882.1"/>
    <property type="molecule type" value="Genomic_DNA"/>
</dbReference>
<proteinExistence type="predicted"/>